<dbReference type="GO" id="GO:0046872">
    <property type="term" value="F:metal ion binding"/>
    <property type="evidence" value="ECO:0007669"/>
    <property type="project" value="UniProtKB-KW"/>
</dbReference>
<accession>X4ZN28</accession>
<dbReference type="InterPro" id="IPR001670">
    <property type="entry name" value="ADH_Fe/GldA"/>
</dbReference>
<keyword evidence="1 8" id="KW-0479">Metal-binding</keyword>
<feature type="binding site" evidence="9">
    <location>
        <position position="161"/>
    </location>
    <ligand>
        <name>NAD(+)</name>
        <dbReference type="ChEBI" id="CHEBI:57540"/>
    </ligand>
</feature>
<evidence type="ECO:0000313" key="11">
    <source>
        <dbReference type="EMBL" id="AHV98010.1"/>
    </source>
</evidence>
<feature type="binding site" evidence="8">
    <location>
        <position position="201"/>
    </location>
    <ligand>
        <name>glycerol</name>
        <dbReference type="ChEBI" id="CHEBI:17754"/>
    </ligand>
</feature>
<dbReference type="GO" id="GO:0008888">
    <property type="term" value="F:glycerol dehydrogenase (NAD+) activity"/>
    <property type="evidence" value="ECO:0007669"/>
    <property type="project" value="UniProtKB-EC"/>
</dbReference>
<dbReference type="EMBL" id="CP004078">
    <property type="protein sequence ID" value="AHV98010.1"/>
    <property type="molecule type" value="Genomic_DNA"/>
</dbReference>
<feature type="binding site" evidence="8">
    <location>
        <position position="300"/>
    </location>
    <ligand>
        <name>glycerol</name>
        <dbReference type="ChEBI" id="CHEBI:17754"/>
    </ligand>
</feature>
<keyword evidence="8" id="KW-0862">Zinc</keyword>
<proteinExistence type="predicted"/>
<dbReference type="STRING" id="1268072.PSAB_15515"/>
<name>X4ZN28_9BACL</name>
<feature type="binding site" evidence="9">
    <location>
        <position position="155"/>
    </location>
    <ligand>
        <name>NAD(+)</name>
        <dbReference type="ChEBI" id="CHEBI:57540"/>
    </ligand>
</feature>
<dbReference type="PANTHER" id="PTHR43616:SF5">
    <property type="entry name" value="GLYCEROL DEHYDROGENASE 1"/>
    <property type="match status" value="1"/>
</dbReference>
<dbReference type="PIRSF" id="PIRSF000112">
    <property type="entry name" value="Glycerol_dehydrogenase"/>
    <property type="match status" value="1"/>
</dbReference>
<dbReference type="Pfam" id="PF00465">
    <property type="entry name" value="Fe-ADH"/>
    <property type="match status" value="1"/>
</dbReference>
<feature type="domain" description="Alcohol dehydrogenase iron-type/glycerol dehydrogenase GldA" evidence="10">
    <location>
        <begin position="38"/>
        <end position="166"/>
    </location>
</feature>
<dbReference type="PANTHER" id="PTHR43616">
    <property type="entry name" value="GLYCEROL DEHYDROGENASE"/>
    <property type="match status" value="1"/>
</dbReference>
<keyword evidence="12" id="KW-1185">Reference proteome</keyword>
<evidence type="ECO:0000256" key="7">
    <source>
        <dbReference type="ARBA" id="ARBA00049006"/>
    </source>
</evidence>
<organism evidence="11 12">
    <name type="scientific">Paenibacillus sabinae T27</name>
    <dbReference type="NCBI Taxonomy" id="1268072"/>
    <lineage>
        <taxon>Bacteria</taxon>
        <taxon>Bacillati</taxon>
        <taxon>Bacillota</taxon>
        <taxon>Bacilli</taxon>
        <taxon>Bacillales</taxon>
        <taxon>Paenibacillaceae</taxon>
        <taxon>Paenibacillus</taxon>
    </lineage>
</organism>
<feature type="binding site" evidence="9">
    <location>
        <position position="157"/>
    </location>
    <ligand>
        <name>NAD(+)</name>
        <dbReference type="ChEBI" id="CHEBI:57540"/>
    </ligand>
</feature>
<evidence type="ECO:0000256" key="5">
    <source>
        <dbReference type="ARBA" id="ARBA00039147"/>
    </source>
</evidence>
<evidence type="ECO:0000313" key="12">
    <source>
        <dbReference type="Proteomes" id="UP000019772"/>
    </source>
</evidence>
<dbReference type="EC" id="1.1.1.6" evidence="5"/>
<evidence type="ECO:0000256" key="4">
    <source>
        <dbReference type="ARBA" id="ARBA00037918"/>
    </source>
</evidence>
<evidence type="ECO:0000256" key="8">
    <source>
        <dbReference type="PIRSR" id="PIRSR000112-1"/>
    </source>
</evidence>
<dbReference type="Proteomes" id="UP000019772">
    <property type="component" value="Chromosome"/>
</dbReference>
<keyword evidence="2" id="KW-0560">Oxidoreductase</keyword>
<evidence type="ECO:0000256" key="1">
    <source>
        <dbReference type="ARBA" id="ARBA00022723"/>
    </source>
</evidence>
<dbReference type="KEGG" id="psab:PSAB_15515"/>
<sequence>MTDQPEAKPIFIQGETRAAGFFVGKIRRSGFMITLKAPKTYIREKNILDSAGPLIAEIGQNALIIGGNTALALTGKHLLPSLDDVGVHYHVHTFEGECTAAAITRYARLVRETGADCVIGIGGGRVLDLAKAAAEDGGVPVISVPTIAATCAAWSALTIIYDEEGRYAFPRPLQESPLLVLADTAVLASAPARYLKAGIADTIVKWHEAEPNAAGRPDLSLSIGLSVSRLALDLLDEQAVEASQAAGSGAITPAFAETVDAVIALAGLAGSITQGNPRVALAHSIHNSLTFLPATHGSLHGEKVIFGLIVQFVLAGKTLQEINELISFLCELTLPVTLEQLGIGGDISVQAAKIAESVDIDPEARERLAFEVSVPLLKEAILAADRYGREILASRAVSIS</sequence>
<comment type="catalytic activity">
    <reaction evidence="7">
        <text>glycerol + NAD(+) = dihydroxyacetone + NADH + H(+)</text>
        <dbReference type="Rhea" id="RHEA:13769"/>
        <dbReference type="ChEBI" id="CHEBI:15378"/>
        <dbReference type="ChEBI" id="CHEBI:16016"/>
        <dbReference type="ChEBI" id="CHEBI:17754"/>
        <dbReference type="ChEBI" id="CHEBI:57540"/>
        <dbReference type="ChEBI" id="CHEBI:57945"/>
        <dbReference type="EC" id="1.1.1.6"/>
    </reaction>
</comment>
<dbReference type="InterPro" id="IPR016205">
    <property type="entry name" value="Glycerol_DH"/>
</dbReference>
<dbReference type="eggNOG" id="COG0371">
    <property type="taxonomic scope" value="Bacteria"/>
</dbReference>
<evidence type="ECO:0000256" key="6">
    <source>
        <dbReference type="ARBA" id="ARBA00040132"/>
    </source>
</evidence>
<keyword evidence="3 9" id="KW-0520">NAD</keyword>
<comment type="cofactor">
    <cofactor evidence="8">
        <name>Zn(2+)</name>
        <dbReference type="ChEBI" id="CHEBI:29105"/>
    </cofactor>
    <text evidence="8">Binds 1 zinc ion per subunit.</text>
</comment>
<comment type="pathway">
    <text evidence="4">Polyol metabolism; glycerol fermentation; glycerone phosphate from glycerol (oxidative route): step 1/2.</text>
</comment>
<dbReference type="AlphaFoldDB" id="X4ZN28"/>
<evidence type="ECO:0000256" key="2">
    <source>
        <dbReference type="ARBA" id="ARBA00023002"/>
    </source>
</evidence>
<dbReference type="Gene3D" id="1.20.1090.10">
    <property type="entry name" value="Dehydroquinate synthase-like - alpha domain"/>
    <property type="match status" value="1"/>
</dbReference>
<reference evidence="11 12" key="1">
    <citation type="journal article" date="2014" name="PLoS Genet.">
        <title>Comparative Genomic Analysis of N2-Fixing and Non-N2-Fixing Paenibacillus spp.: Organization, Evolution and Expression of the Nitrogen Fixation Genes.</title>
        <authorList>
            <person name="Xie J.B."/>
            <person name="Du Z."/>
            <person name="Bai L."/>
            <person name="Tian C."/>
            <person name="Zhang Y."/>
            <person name="Xie J.Y."/>
            <person name="Wang T."/>
            <person name="Liu X."/>
            <person name="Chen X."/>
            <person name="Cheng Q."/>
            <person name="Chen S."/>
            <person name="Li J."/>
        </authorList>
    </citation>
    <scope>NUCLEOTIDE SEQUENCE [LARGE SCALE GENOMIC DNA]</scope>
    <source>
        <strain evidence="11 12">T27</strain>
    </source>
</reference>
<feature type="binding site" evidence="9">
    <location>
        <begin position="124"/>
        <end position="128"/>
    </location>
    <ligand>
        <name>NAD(+)</name>
        <dbReference type="ChEBI" id="CHEBI:57540"/>
    </ligand>
</feature>
<evidence type="ECO:0000259" key="10">
    <source>
        <dbReference type="Pfam" id="PF00465"/>
    </source>
</evidence>
<dbReference type="HOGENOM" id="CLU_044754_3_0_9"/>
<dbReference type="SUPFAM" id="SSF56796">
    <property type="entry name" value="Dehydroquinate synthase-like"/>
    <property type="match status" value="1"/>
</dbReference>
<gene>
    <name evidence="11" type="ORF">PSAB_15515</name>
</gene>
<dbReference type="CDD" id="cd08550">
    <property type="entry name" value="GlyDH-like"/>
    <property type="match status" value="1"/>
</dbReference>
<protein>
    <recommendedName>
        <fullName evidence="6">Glycerol dehydrogenase</fullName>
        <ecNumber evidence="5">1.1.1.6</ecNumber>
    </recommendedName>
</protein>
<evidence type="ECO:0000256" key="9">
    <source>
        <dbReference type="PIRSR" id="PIRSR000112-3"/>
    </source>
</evidence>
<evidence type="ECO:0000256" key="3">
    <source>
        <dbReference type="ARBA" id="ARBA00023027"/>
    </source>
</evidence>
<dbReference type="PATRIC" id="fig|1268072.3.peg.3208"/>
<feature type="binding site" evidence="8">
    <location>
        <position position="283"/>
    </location>
    <ligand>
        <name>glycerol</name>
        <dbReference type="ChEBI" id="CHEBI:17754"/>
    </ligand>
</feature>
<dbReference type="Gene3D" id="3.40.50.1970">
    <property type="match status" value="1"/>
</dbReference>